<protein>
    <submittedName>
        <fullName evidence="1">Replicative helicase RepA</fullName>
    </submittedName>
</protein>
<dbReference type="AlphaFoldDB" id="A0A017HND2"/>
<keyword evidence="1" id="KW-0067">ATP-binding</keyword>
<organism evidence="1 2">
    <name type="scientific">Rubellimicrobium mesophilum DSM 19309</name>
    <dbReference type="NCBI Taxonomy" id="442562"/>
    <lineage>
        <taxon>Bacteria</taxon>
        <taxon>Pseudomonadati</taxon>
        <taxon>Pseudomonadota</taxon>
        <taxon>Alphaproteobacteria</taxon>
        <taxon>Rhodobacterales</taxon>
        <taxon>Roseobacteraceae</taxon>
        <taxon>Rubellimicrobium</taxon>
    </lineage>
</organism>
<dbReference type="Gene3D" id="3.40.50.300">
    <property type="entry name" value="P-loop containing nucleotide triphosphate hydrolases"/>
    <property type="match status" value="1"/>
</dbReference>
<keyword evidence="1" id="KW-0378">Hydrolase</keyword>
<dbReference type="EMBL" id="AOSK01000087">
    <property type="protein sequence ID" value="EYD75294.1"/>
    <property type="molecule type" value="Genomic_DNA"/>
</dbReference>
<dbReference type="Proteomes" id="UP000019666">
    <property type="component" value="Unassembled WGS sequence"/>
</dbReference>
<keyword evidence="1" id="KW-0347">Helicase</keyword>
<dbReference type="SUPFAM" id="SSF52540">
    <property type="entry name" value="P-loop containing nucleoside triphosphate hydrolases"/>
    <property type="match status" value="1"/>
</dbReference>
<proteinExistence type="predicted"/>
<reference evidence="1 2" key="1">
    <citation type="submission" date="2013-02" db="EMBL/GenBank/DDBJ databases">
        <authorList>
            <person name="Fiebig A."/>
            <person name="Goeker M."/>
            <person name="Klenk H.-P.P."/>
        </authorList>
    </citation>
    <scope>NUCLEOTIDE SEQUENCE [LARGE SCALE GENOMIC DNA]</scope>
    <source>
        <strain evidence="1 2">DSM 19309</strain>
    </source>
</reference>
<dbReference type="Pfam" id="PF13481">
    <property type="entry name" value="AAA_25"/>
    <property type="match status" value="1"/>
</dbReference>
<keyword evidence="2" id="KW-1185">Reference proteome</keyword>
<sequence length="350" mass="38434">MVALPKPDWLIKGLLTRGTSALLFGKSNTFKSFLAIDIACSVATGHTWHGQPILDLGPVLYIATEGGRGVATQRIPGWMEAHGIPPEERNNIHLYPQEVALDDDDAVEDLLDACASMRVQRDVVPGPGSPKGAFRLIVVDIFGSSMEGSETDHETARAWVRNLNRIVRAVGCTVLVVAHSGWGDEKRLRGHSHFWGSFDTRLKAEGDMKALTTVLTVDRHKDSDSQGRWGFRLQTVPVPGHEDQTTLVPLLSNDVKIAQHQRLGGQAGTALQALSEALEHHGQAITKPGLPSDPVVTIEQWREHCRHRRLAANGKPEAFKKAFDRAKKGLIEKGLVQQLDDYVWKVDGST</sequence>
<dbReference type="HOGENOM" id="CLU_791988_0_0_5"/>
<dbReference type="STRING" id="442562.Rumeso_03118"/>
<accession>A0A017HND2</accession>
<gene>
    <name evidence="1" type="ORF">Rumeso_03118</name>
</gene>
<name>A0A017HND2_9RHOB</name>
<comment type="caution">
    <text evidence="1">The sequence shown here is derived from an EMBL/GenBank/DDBJ whole genome shotgun (WGS) entry which is preliminary data.</text>
</comment>
<evidence type="ECO:0000313" key="2">
    <source>
        <dbReference type="Proteomes" id="UP000019666"/>
    </source>
</evidence>
<evidence type="ECO:0000313" key="1">
    <source>
        <dbReference type="EMBL" id="EYD75294.1"/>
    </source>
</evidence>
<dbReference type="InterPro" id="IPR027417">
    <property type="entry name" value="P-loop_NTPase"/>
</dbReference>
<dbReference type="GO" id="GO:0004386">
    <property type="term" value="F:helicase activity"/>
    <property type="evidence" value="ECO:0007669"/>
    <property type="project" value="UniProtKB-KW"/>
</dbReference>
<keyword evidence="1" id="KW-0547">Nucleotide-binding</keyword>